<keyword evidence="2" id="KW-1185">Reference proteome</keyword>
<dbReference type="AlphaFoldDB" id="A0A062XUS9"/>
<name>A0A062XUS9_9BACT</name>
<protein>
    <submittedName>
        <fullName evidence="1">Uncharacterized protein</fullName>
    </submittedName>
</protein>
<sequence length="240" mass="26242">MKRGKVLAVVLGMFLGSELTWGLPPDKERVGVSREVVRILLSEVQVAEMKLAQVRLEVVRFSGSQEHGPAILLRGEGIVTVAGKEDRVLLLADTASGFSGQWRKLSRGEVMQVPVKLTVRGETLSGALVVWEREGQRQGRFVVEETAGMGVSLLGTPEPRLPSREVEIHYYSDSTFTEEVGWELRLCNGTTVREGVVGPVKWEISELCSGGGGSSTCAEFSCNRCAPGCVWCSIECPWYN</sequence>
<dbReference type="RefSeq" id="WP_038047195.1">
    <property type="nucleotide sequence ID" value="NZ_JMFG01000006.1"/>
</dbReference>
<reference evidence="1 2" key="1">
    <citation type="submission" date="2014-04" db="EMBL/GenBank/DDBJ databases">
        <title>The Genome Sequence of Thermoanaerobaculum aquaticum MP-01, The First Cultivated Group 23 Acidobacterium.</title>
        <authorList>
            <person name="Stamps B.W."/>
            <person name="Losey N.A."/>
            <person name="Lawson P.A."/>
            <person name="Stevenson B.S."/>
        </authorList>
    </citation>
    <scope>NUCLEOTIDE SEQUENCE [LARGE SCALE GENOMIC DNA]</scope>
    <source>
        <strain evidence="1 2">MP-01</strain>
    </source>
</reference>
<gene>
    <name evidence="1" type="ORF">EG19_10655</name>
</gene>
<evidence type="ECO:0000313" key="2">
    <source>
        <dbReference type="Proteomes" id="UP000027284"/>
    </source>
</evidence>
<dbReference type="EMBL" id="JMFG01000006">
    <property type="protein sequence ID" value="KDA54613.1"/>
    <property type="molecule type" value="Genomic_DNA"/>
</dbReference>
<evidence type="ECO:0000313" key="1">
    <source>
        <dbReference type="EMBL" id="KDA54613.1"/>
    </source>
</evidence>
<dbReference type="STRING" id="1312852.EG19_10655"/>
<comment type="caution">
    <text evidence="1">The sequence shown here is derived from an EMBL/GenBank/DDBJ whole genome shotgun (WGS) entry which is preliminary data.</text>
</comment>
<organism evidence="1 2">
    <name type="scientific">Thermoanaerobaculum aquaticum</name>
    <dbReference type="NCBI Taxonomy" id="1312852"/>
    <lineage>
        <taxon>Bacteria</taxon>
        <taxon>Pseudomonadati</taxon>
        <taxon>Acidobacteriota</taxon>
        <taxon>Thermoanaerobaculia</taxon>
        <taxon>Thermoanaerobaculales</taxon>
        <taxon>Thermoanaerobaculaceae</taxon>
        <taxon>Thermoanaerobaculum</taxon>
    </lineage>
</organism>
<dbReference type="Proteomes" id="UP000027284">
    <property type="component" value="Unassembled WGS sequence"/>
</dbReference>
<proteinExistence type="predicted"/>
<accession>A0A062XUS9</accession>